<sequence>MNQSLEDMVAAVMAGDFRQFDQMTAEQVEKSKKARKEERQERERVAACFSRLAATDDGRAALNWIVARTLRRVTFFVQPGMSPGQVALMGAKREGMNELAFEILRLVAEGHGETLPPRT</sequence>
<protein>
    <submittedName>
        <fullName evidence="1">Uncharacterized protein</fullName>
    </submittedName>
</protein>
<gene>
    <name evidence="1" type="ORF">ACFSNC_00225</name>
</gene>
<organism evidence="1 2">
    <name type="scientific">Ancylobacter oerskovii</name>
    <dbReference type="NCBI Taxonomy" id="459519"/>
    <lineage>
        <taxon>Bacteria</taxon>
        <taxon>Pseudomonadati</taxon>
        <taxon>Pseudomonadota</taxon>
        <taxon>Alphaproteobacteria</taxon>
        <taxon>Hyphomicrobiales</taxon>
        <taxon>Xanthobacteraceae</taxon>
        <taxon>Ancylobacter</taxon>
    </lineage>
</organism>
<reference evidence="2" key="1">
    <citation type="journal article" date="2019" name="Int. J. Syst. Evol. Microbiol.">
        <title>The Global Catalogue of Microorganisms (GCM) 10K type strain sequencing project: providing services to taxonomists for standard genome sequencing and annotation.</title>
        <authorList>
            <consortium name="The Broad Institute Genomics Platform"/>
            <consortium name="The Broad Institute Genome Sequencing Center for Infectious Disease"/>
            <person name="Wu L."/>
            <person name="Ma J."/>
        </authorList>
    </citation>
    <scope>NUCLEOTIDE SEQUENCE [LARGE SCALE GENOMIC DNA]</scope>
    <source>
        <strain evidence="2">CCM 7435</strain>
    </source>
</reference>
<evidence type="ECO:0000313" key="2">
    <source>
        <dbReference type="Proteomes" id="UP001597299"/>
    </source>
</evidence>
<proteinExistence type="predicted"/>
<dbReference type="Proteomes" id="UP001597299">
    <property type="component" value="Unassembled WGS sequence"/>
</dbReference>
<dbReference type="RefSeq" id="WP_213355454.1">
    <property type="nucleotide sequence ID" value="NZ_JAHBGB010000044.1"/>
</dbReference>
<accession>A0ABW4YRH3</accession>
<keyword evidence="2" id="KW-1185">Reference proteome</keyword>
<comment type="caution">
    <text evidence="1">The sequence shown here is derived from an EMBL/GenBank/DDBJ whole genome shotgun (WGS) entry which is preliminary data.</text>
</comment>
<dbReference type="EMBL" id="JBHUHD010000001">
    <property type="protein sequence ID" value="MFD2138813.1"/>
    <property type="molecule type" value="Genomic_DNA"/>
</dbReference>
<name>A0ABW4YRH3_9HYPH</name>
<evidence type="ECO:0000313" key="1">
    <source>
        <dbReference type="EMBL" id="MFD2138813.1"/>
    </source>
</evidence>